<dbReference type="Gene3D" id="3.40.50.720">
    <property type="entry name" value="NAD(P)-binding Rossmann-like Domain"/>
    <property type="match status" value="1"/>
</dbReference>
<evidence type="ECO:0000313" key="7">
    <source>
        <dbReference type="EMBL" id="RFT06575.1"/>
    </source>
</evidence>
<evidence type="ECO:0000259" key="5">
    <source>
        <dbReference type="Pfam" id="PF02558"/>
    </source>
</evidence>
<dbReference type="GO" id="GO:0005737">
    <property type="term" value="C:cytoplasm"/>
    <property type="evidence" value="ECO:0007669"/>
    <property type="project" value="TreeGrafter"/>
</dbReference>
<dbReference type="Proteomes" id="UP000260649">
    <property type="component" value="Unassembled WGS sequence"/>
</dbReference>
<evidence type="ECO:0000256" key="3">
    <source>
        <dbReference type="ARBA" id="ARBA00023002"/>
    </source>
</evidence>
<evidence type="ECO:0000259" key="6">
    <source>
        <dbReference type="Pfam" id="PF08546"/>
    </source>
</evidence>
<evidence type="ECO:0000256" key="4">
    <source>
        <dbReference type="RuleBase" id="RU362068"/>
    </source>
</evidence>
<dbReference type="EMBL" id="QQRQ01000009">
    <property type="protein sequence ID" value="RFT06575.1"/>
    <property type="molecule type" value="Genomic_DNA"/>
</dbReference>
<keyword evidence="8" id="KW-1185">Reference proteome</keyword>
<keyword evidence="2 4" id="KW-0521">NADP</keyword>
<evidence type="ECO:0000313" key="8">
    <source>
        <dbReference type="Proteomes" id="UP000260649"/>
    </source>
</evidence>
<dbReference type="Pfam" id="PF02558">
    <property type="entry name" value="ApbA"/>
    <property type="match status" value="1"/>
</dbReference>
<dbReference type="NCBIfam" id="TIGR00745">
    <property type="entry name" value="apbA_panE"/>
    <property type="match status" value="1"/>
</dbReference>
<proteinExistence type="inferred from homology"/>
<comment type="similarity">
    <text evidence="1 4">Belongs to the ketopantoate reductase family.</text>
</comment>
<comment type="pathway">
    <text evidence="4">Cofactor biosynthesis; (R)-pantothenate biosynthesis; (R)-pantoate from 3-methyl-2-oxobutanoate: step 2/2.</text>
</comment>
<feature type="domain" description="Ketopantoate reductase N-terminal" evidence="5">
    <location>
        <begin position="7"/>
        <end position="148"/>
    </location>
</feature>
<name>A0A3E2B3K6_9FIRM</name>
<protein>
    <recommendedName>
        <fullName evidence="4">2-dehydropantoate 2-reductase</fullName>
        <ecNumber evidence="4">1.1.1.169</ecNumber>
    </recommendedName>
    <alternativeName>
        <fullName evidence="4">Ketopantoate reductase</fullName>
    </alternativeName>
</protein>
<dbReference type="InterPro" id="IPR013332">
    <property type="entry name" value="KPR_N"/>
</dbReference>
<keyword evidence="4" id="KW-0566">Pantothenate biosynthesis</keyword>
<dbReference type="InterPro" id="IPR008927">
    <property type="entry name" value="6-PGluconate_DH-like_C_sf"/>
</dbReference>
<dbReference type="InterPro" id="IPR013752">
    <property type="entry name" value="KPA_reductase"/>
</dbReference>
<dbReference type="SUPFAM" id="SSF51735">
    <property type="entry name" value="NAD(P)-binding Rossmann-fold domains"/>
    <property type="match status" value="1"/>
</dbReference>
<evidence type="ECO:0000256" key="1">
    <source>
        <dbReference type="ARBA" id="ARBA00007870"/>
    </source>
</evidence>
<organism evidence="7 8">
    <name type="scientific">Evtepia gabavorous</name>
    <dbReference type="NCBI Taxonomy" id="2211183"/>
    <lineage>
        <taxon>Bacteria</taxon>
        <taxon>Bacillati</taxon>
        <taxon>Bacillota</taxon>
        <taxon>Clostridia</taxon>
        <taxon>Eubacteriales</taxon>
        <taxon>Evtepia</taxon>
    </lineage>
</organism>
<dbReference type="InterPro" id="IPR003710">
    <property type="entry name" value="ApbA"/>
</dbReference>
<dbReference type="Pfam" id="PF08546">
    <property type="entry name" value="ApbA_C"/>
    <property type="match status" value="1"/>
</dbReference>
<dbReference type="PANTHER" id="PTHR21708:SF26">
    <property type="entry name" value="2-DEHYDROPANTOATE 2-REDUCTASE"/>
    <property type="match status" value="1"/>
</dbReference>
<dbReference type="OrthoDB" id="9793586at2"/>
<dbReference type="InterPro" id="IPR013328">
    <property type="entry name" value="6PGD_dom2"/>
</dbReference>
<dbReference type="GO" id="GO:0015940">
    <property type="term" value="P:pantothenate biosynthetic process"/>
    <property type="evidence" value="ECO:0007669"/>
    <property type="project" value="UniProtKB-UniPathway"/>
</dbReference>
<dbReference type="SUPFAM" id="SSF48179">
    <property type="entry name" value="6-phosphogluconate dehydrogenase C-terminal domain-like"/>
    <property type="match status" value="1"/>
</dbReference>
<accession>A0A3E2B3K6</accession>
<keyword evidence="3 4" id="KW-0560">Oxidoreductase</keyword>
<dbReference type="InterPro" id="IPR051402">
    <property type="entry name" value="KPR-Related"/>
</dbReference>
<dbReference type="EC" id="1.1.1.169" evidence="4"/>
<reference evidence="7 8" key="1">
    <citation type="submission" date="2018-07" db="EMBL/GenBank/DDBJ databases">
        <title>GABA Modulating Bacteria of the Human Gut Microbiota.</title>
        <authorList>
            <person name="Strandwitz P."/>
            <person name="Kim K.H."/>
            <person name="Terekhova D."/>
            <person name="Liu J.K."/>
            <person name="Sharma A."/>
            <person name="Levering J."/>
            <person name="Mcdonald D."/>
            <person name="Dietrich D."/>
            <person name="Ramadhar T.R."/>
            <person name="Lekbua A."/>
            <person name="Mroue N."/>
            <person name="Liston C."/>
            <person name="Stewart E.J."/>
            <person name="Dubin M.J."/>
            <person name="Zengler K."/>
            <person name="Knight R."/>
            <person name="Gilbert J.A."/>
            <person name="Clardy J."/>
            <person name="Lewis K."/>
        </authorList>
    </citation>
    <scope>NUCLEOTIDE SEQUENCE [LARGE SCALE GENOMIC DNA]</scope>
    <source>
        <strain evidence="7 8">KLE1738</strain>
    </source>
</reference>
<dbReference type="UniPathway" id="UPA00028">
    <property type="reaction ID" value="UER00004"/>
</dbReference>
<feature type="domain" description="Ketopantoate reductase C-terminal" evidence="6">
    <location>
        <begin position="179"/>
        <end position="303"/>
    </location>
</feature>
<gene>
    <name evidence="7" type="ORF">DV520_07035</name>
</gene>
<comment type="function">
    <text evidence="4">Catalyzes the NADPH-dependent reduction of ketopantoate into pantoic acid.</text>
</comment>
<dbReference type="PANTHER" id="PTHR21708">
    <property type="entry name" value="PROBABLE 2-DEHYDROPANTOATE 2-REDUCTASE"/>
    <property type="match status" value="1"/>
</dbReference>
<dbReference type="GO" id="GO:0008677">
    <property type="term" value="F:2-dehydropantoate 2-reductase activity"/>
    <property type="evidence" value="ECO:0007669"/>
    <property type="project" value="UniProtKB-EC"/>
</dbReference>
<comment type="catalytic activity">
    <reaction evidence="4">
        <text>(R)-pantoate + NADP(+) = 2-dehydropantoate + NADPH + H(+)</text>
        <dbReference type="Rhea" id="RHEA:16233"/>
        <dbReference type="ChEBI" id="CHEBI:11561"/>
        <dbReference type="ChEBI" id="CHEBI:15378"/>
        <dbReference type="ChEBI" id="CHEBI:15980"/>
        <dbReference type="ChEBI" id="CHEBI:57783"/>
        <dbReference type="ChEBI" id="CHEBI:58349"/>
        <dbReference type="EC" id="1.1.1.169"/>
    </reaction>
</comment>
<comment type="caution">
    <text evidence="7">The sequence shown here is derived from an EMBL/GenBank/DDBJ whole genome shotgun (WGS) entry which is preliminary data.</text>
</comment>
<sequence>MGMIEQVTIVGMGALGILYGDRLSRYLGADHVRFLAAGERLERYRREGAWCNGKKCAFQFSDGTDGEAQLLIFAVKAPALEEAIALAAPCVGEETVVLSVLNGVTSEETLSQAFGPEKVLYAVAQGMDAVREDNRLTCTQEGTLFLGVPEEDYFDRGDKLEAVWSLFRQAGVDARKEADILHRMWCKFMLNVGVNQVCMAYACGYGGVQAPGPARDTMIAAMNEARKVGACQGVLVTQKDLREYVAVLDSLNPEAMPSMRQDALAHRPSEVELFAGTVIQLAEFYGMQVPVNRALYQTIKEMETNW</sequence>
<evidence type="ECO:0000256" key="2">
    <source>
        <dbReference type="ARBA" id="ARBA00022857"/>
    </source>
</evidence>
<dbReference type="Gene3D" id="1.10.1040.10">
    <property type="entry name" value="N-(1-d-carboxylethyl)-l-norvaline Dehydrogenase, domain 2"/>
    <property type="match status" value="1"/>
</dbReference>
<dbReference type="AlphaFoldDB" id="A0A3E2B3K6"/>
<dbReference type="InterPro" id="IPR036291">
    <property type="entry name" value="NAD(P)-bd_dom_sf"/>
</dbReference>